<evidence type="ECO:0000256" key="1">
    <source>
        <dbReference type="ARBA" id="ARBA00023121"/>
    </source>
</evidence>
<dbReference type="InterPro" id="IPR003797">
    <property type="entry name" value="DegV"/>
</dbReference>
<dbReference type="PROSITE" id="PS51482">
    <property type="entry name" value="DEGV"/>
    <property type="match status" value="1"/>
</dbReference>
<accession>A0A1E3G0J1</accession>
<keyword evidence="3" id="KW-1185">Reference proteome</keyword>
<dbReference type="EMBL" id="LWAF01000020">
    <property type="protein sequence ID" value="ODN29771.1"/>
    <property type="molecule type" value="Genomic_DNA"/>
</dbReference>
<dbReference type="SUPFAM" id="SSF82549">
    <property type="entry name" value="DAK1/DegV-like"/>
    <property type="match status" value="1"/>
</dbReference>
<comment type="caution">
    <text evidence="2">The sequence shown here is derived from an EMBL/GenBank/DDBJ whole genome shotgun (WGS) entry which is preliminary data.</text>
</comment>
<dbReference type="InterPro" id="IPR050270">
    <property type="entry name" value="DegV_domain_contain"/>
</dbReference>
<dbReference type="GO" id="GO:0008289">
    <property type="term" value="F:lipid binding"/>
    <property type="evidence" value="ECO:0007669"/>
    <property type="project" value="UniProtKB-KW"/>
</dbReference>
<dbReference type="NCBIfam" id="TIGR00762">
    <property type="entry name" value="DegV"/>
    <property type="match status" value="1"/>
</dbReference>
<dbReference type="Proteomes" id="UP000094570">
    <property type="component" value="Unassembled WGS sequence"/>
</dbReference>
<dbReference type="RefSeq" id="WP_069293835.1">
    <property type="nucleotide sequence ID" value="NZ_CP140110.1"/>
</dbReference>
<keyword evidence="1" id="KW-0446">Lipid-binding</keyword>
<dbReference type="Gene3D" id="3.40.50.10170">
    <property type="match status" value="1"/>
</dbReference>
<dbReference type="InterPro" id="IPR043168">
    <property type="entry name" value="DegV_C"/>
</dbReference>
<dbReference type="Gene3D" id="3.30.1180.10">
    <property type="match status" value="1"/>
</dbReference>
<dbReference type="STRING" id="1008305.A4H02_08940"/>
<gene>
    <name evidence="2" type="ORF">A4H02_08940</name>
</gene>
<evidence type="ECO:0000313" key="3">
    <source>
        <dbReference type="Proteomes" id="UP000094570"/>
    </source>
</evidence>
<proteinExistence type="predicted"/>
<dbReference type="Pfam" id="PF02645">
    <property type="entry name" value="DegV"/>
    <property type="match status" value="1"/>
</dbReference>
<dbReference type="OrthoDB" id="44900at2"/>
<name>A0A1E3G0J1_9BACT</name>
<dbReference type="AlphaFoldDB" id="A0A1E3G0J1"/>
<evidence type="ECO:0000313" key="2">
    <source>
        <dbReference type="EMBL" id="ODN29771.1"/>
    </source>
</evidence>
<sequence length="279" mass="31547">MKSSSTRIYLFDSSVDYDEKVGFNVPTDVIPLRVYVNDREFKDKVDITNEEFYSYCQSGAKLGTSQPSQSDIEEKLLKYSKEYETVYVVTISSKLSGTYDAIRNCVERYKLKNVRVFDSKSASVKTTYILYRTIHEAENGKVVDQEMVDTFVRECQLIFCVTSLEYLERGGRIGKAKALLGKLLKIKPILSTDEEGYTVSLDTARTMENCVEKMRKLSQSFMEKFTNSIVIAGYGVESVKPYLEKLVEGFTIHLVVRIGPAITAHVGPEVFGLVVGRGF</sequence>
<organism evidence="2 3">
    <name type="scientific">Fervidobacterium thailandense</name>
    <dbReference type="NCBI Taxonomy" id="1008305"/>
    <lineage>
        <taxon>Bacteria</taxon>
        <taxon>Thermotogati</taxon>
        <taxon>Thermotogota</taxon>
        <taxon>Thermotogae</taxon>
        <taxon>Thermotogales</taxon>
        <taxon>Fervidobacteriaceae</taxon>
        <taxon>Fervidobacterium</taxon>
    </lineage>
</organism>
<reference evidence="3" key="1">
    <citation type="submission" date="2016-04" db="EMBL/GenBank/DDBJ databases">
        <title>The genome sequence project of a novel Fervidobacterium isolate from a hot spring in Thailand.</title>
        <authorList>
            <person name="Gonzalez J.M."/>
            <person name="Cuecas A."/>
            <person name="Kanoksilapatham W."/>
        </authorList>
    </citation>
    <scope>NUCLEOTIDE SEQUENCE [LARGE SCALE GENOMIC DNA]</scope>
    <source>
        <strain evidence="3">FC2004</strain>
    </source>
</reference>
<dbReference type="PANTHER" id="PTHR33434:SF2">
    <property type="entry name" value="FATTY ACID-BINDING PROTEIN TM_1468"/>
    <property type="match status" value="1"/>
</dbReference>
<dbReference type="PANTHER" id="PTHR33434">
    <property type="entry name" value="DEGV DOMAIN-CONTAINING PROTEIN DR_1986-RELATED"/>
    <property type="match status" value="1"/>
</dbReference>
<protein>
    <submittedName>
        <fullName evidence="2">Fatty acid-binding protein DegV</fullName>
    </submittedName>
</protein>